<evidence type="ECO:0000256" key="5">
    <source>
        <dbReference type="ARBA" id="ARBA00022989"/>
    </source>
</evidence>
<keyword evidence="12" id="KW-1185">Reference proteome</keyword>
<keyword evidence="6" id="KW-0406">Ion transport</keyword>
<evidence type="ECO:0000256" key="7">
    <source>
        <dbReference type="ARBA" id="ARBA00023136"/>
    </source>
</evidence>
<dbReference type="Proteomes" id="UP000192596">
    <property type="component" value="Unassembled WGS sequence"/>
</dbReference>
<feature type="transmembrane region" description="Helical" evidence="8">
    <location>
        <begin position="766"/>
        <end position="786"/>
    </location>
</feature>
<keyword evidence="3" id="KW-0813">Transport</keyword>
<dbReference type="GO" id="GO:0012505">
    <property type="term" value="C:endomembrane system"/>
    <property type="evidence" value="ECO:0007669"/>
    <property type="project" value="UniProtKB-SubCell"/>
</dbReference>
<comment type="caution">
    <text evidence="11">The sequence shown here is derived from an EMBL/GenBank/DDBJ whole genome shotgun (WGS) entry which is preliminary data.</text>
</comment>
<keyword evidence="5 8" id="KW-1133">Transmembrane helix</keyword>
<feature type="transmembrane region" description="Helical" evidence="8">
    <location>
        <begin position="641"/>
        <end position="662"/>
    </location>
</feature>
<dbReference type="EMBL" id="NAJO01000058">
    <property type="protein sequence ID" value="OQN97061.1"/>
    <property type="molecule type" value="Genomic_DNA"/>
</dbReference>
<evidence type="ECO:0000256" key="8">
    <source>
        <dbReference type="SAM" id="Phobius"/>
    </source>
</evidence>
<dbReference type="Gene3D" id="1.20.1420.30">
    <property type="entry name" value="NCX, central ion-binding region"/>
    <property type="match status" value="1"/>
</dbReference>
<name>A0A1V8SE00_9PEZI</name>
<dbReference type="Pfam" id="PF01699">
    <property type="entry name" value="Na_Ca_ex"/>
    <property type="match status" value="2"/>
</dbReference>
<feature type="transmembrane region" description="Helical" evidence="8">
    <location>
        <begin position="713"/>
        <end position="731"/>
    </location>
</feature>
<comment type="subcellular location">
    <subcellularLocation>
        <location evidence="1">Endomembrane system</location>
        <topology evidence="1">Multi-pass membrane protein</topology>
    </subcellularLocation>
</comment>
<evidence type="ECO:0000256" key="1">
    <source>
        <dbReference type="ARBA" id="ARBA00004127"/>
    </source>
</evidence>
<sequence length="787" mass="83885">MKSLVSTALAALVFGANACPVPARLAKRQQLSEMNDFDILNYALTLEHLEDTFYRQGLAKFTLNDFTRAGFDAAFYNNVKSIAEHEASHVAFLTGAIKAAGGNPVLECTYAFGITTVAGFVATASVLEGVGQSAYLGAARQIANKDYLTAAGSILTVEARHSSYLRASLSQTPFAQSLDDPLTPDMVHTMASGFITSCPPNNPTFPIKAFPNLAVATTGSITSGQLISIKTTNTVLVAHDSGAHLHAAFITAGGPVYAQMTEAGDGINFQVTVPAGVLGQSYLLFNDCNTTLSDSTVVAGPVLMEISGPSPGGLAIASGGRPGGRLGITQRTESFLVYATRQRLDGEVLDDSHPKVEVLSNDRIDSTPSGAVLEPYEDAENKPLSKPISLWSQICALFGSYMTLLLLAVPVGIAINYAHVGSLPIFIVNFLAVVACNATLMTATQQLGKYLGEQAESLLSMTFGNAGQLITSIILLKARQIAILQASLLGGMLQNLLVMTGLAFFIGGIGRQEQYFNTDAAQTISMFLLLAVLSLLVPTMSRLLGHATADGVLAQSRGTAVIILISYGLFLMFSLWTNRAALTEPSRRGRKWRIEGGETIKGLAVMGANSAALSGGRINQENLVHDHLDDDDEKKPKLTKAFALLAMIVFTALLALNTEYATSSLQGLMAERKLSNTFMGTVIIPILSNDFMALQAASADRMDHALRLTLERAVQIALMLVPLVVLIAWIMGVDDLSLEFNDFTVGCLFASIIIVCYVVQQGKSNWLMGALLVKVFVIIGISSYYVP</sequence>
<feature type="transmembrane region" description="Helical" evidence="8">
    <location>
        <begin position="743"/>
        <end position="760"/>
    </location>
</feature>
<reference evidence="12" key="1">
    <citation type="submission" date="2017-03" db="EMBL/GenBank/DDBJ databases">
        <title>Genomes of endolithic fungi from Antarctica.</title>
        <authorList>
            <person name="Coleine C."/>
            <person name="Masonjones S."/>
            <person name="Stajich J.E."/>
        </authorList>
    </citation>
    <scope>NUCLEOTIDE SEQUENCE [LARGE SCALE GENOMIC DNA]</scope>
    <source>
        <strain evidence="12">CCFEE 5527</strain>
    </source>
</reference>
<feature type="chain" id="PRO_5013003443" description="Sodium/calcium exchanger membrane region domain-containing protein" evidence="9">
    <location>
        <begin position="19"/>
        <end position="787"/>
    </location>
</feature>
<feature type="signal peptide" evidence="9">
    <location>
        <begin position="1"/>
        <end position="18"/>
    </location>
</feature>
<feature type="transmembrane region" description="Helical" evidence="8">
    <location>
        <begin position="558"/>
        <end position="576"/>
    </location>
</feature>
<evidence type="ECO:0000256" key="9">
    <source>
        <dbReference type="SAM" id="SignalP"/>
    </source>
</evidence>
<evidence type="ECO:0000313" key="12">
    <source>
        <dbReference type="Proteomes" id="UP000192596"/>
    </source>
</evidence>
<evidence type="ECO:0000313" key="11">
    <source>
        <dbReference type="EMBL" id="OQN97061.1"/>
    </source>
</evidence>
<dbReference type="Pfam" id="PF13668">
    <property type="entry name" value="Ferritin_2"/>
    <property type="match status" value="1"/>
</dbReference>
<feature type="transmembrane region" description="Helical" evidence="8">
    <location>
        <begin position="674"/>
        <end position="693"/>
    </location>
</feature>
<evidence type="ECO:0000256" key="4">
    <source>
        <dbReference type="ARBA" id="ARBA00022692"/>
    </source>
</evidence>
<evidence type="ECO:0000256" key="6">
    <source>
        <dbReference type="ARBA" id="ARBA00023065"/>
    </source>
</evidence>
<dbReference type="GO" id="GO:0000329">
    <property type="term" value="C:fungal-type vacuole membrane"/>
    <property type="evidence" value="ECO:0007669"/>
    <property type="project" value="TreeGrafter"/>
</dbReference>
<dbReference type="OrthoDB" id="1001765at2759"/>
<dbReference type="SUPFAM" id="SSF47240">
    <property type="entry name" value="Ferritin-like"/>
    <property type="match status" value="1"/>
</dbReference>
<evidence type="ECO:0000256" key="2">
    <source>
        <dbReference type="ARBA" id="ARBA00008170"/>
    </source>
</evidence>
<dbReference type="InterPro" id="IPR009078">
    <property type="entry name" value="Ferritin-like_SF"/>
</dbReference>
<dbReference type="CDD" id="cd00657">
    <property type="entry name" value="Ferritin_like"/>
    <property type="match status" value="1"/>
</dbReference>
<evidence type="ECO:0000256" key="3">
    <source>
        <dbReference type="ARBA" id="ARBA00022448"/>
    </source>
</evidence>
<gene>
    <name evidence="11" type="ORF">B0A48_16865</name>
</gene>
<evidence type="ECO:0000259" key="10">
    <source>
        <dbReference type="Pfam" id="PF01699"/>
    </source>
</evidence>
<dbReference type="InParanoid" id="A0A1V8SE00"/>
<organism evidence="11 12">
    <name type="scientific">Cryoendolithus antarcticus</name>
    <dbReference type="NCBI Taxonomy" id="1507870"/>
    <lineage>
        <taxon>Eukaryota</taxon>
        <taxon>Fungi</taxon>
        <taxon>Dikarya</taxon>
        <taxon>Ascomycota</taxon>
        <taxon>Pezizomycotina</taxon>
        <taxon>Dothideomycetes</taxon>
        <taxon>Dothideomycetidae</taxon>
        <taxon>Cladosporiales</taxon>
        <taxon>Cladosporiaceae</taxon>
        <taxon>Cryoendolithus</taxon>
    </lineage>
</organism>
<feature type="domain" description="Sodium/calcium exchanger membrane region" evidence="10">
    <location>
        <begin position="423"/>
        <end position="576"/>
    </location>
</feature>
<dbReference type="PANTHER" id="PTHR31503">
    <property type="entry name" value="VACUOLAR CALCIUM ION TRANSPORTER"/>
    <property type="match status" value="1"/>
</dbReference>
<accession>A0A1V8SE00</accession>
<keyword evidence="7 8" id="KW-0472">Membrane</keyword>
<feature type="transmembrane region" description="Helical" evidence="8">
    <location>
        <begin position="488"/>
        <end position="508"/>
    </location>
</feature>
<dbReference type="InterPro" id="IPR004837">
    <property type="entry name" value="NaCa_Exmemb"/>
</dbReference>
<dbReference type="GO" id="GO:0015369">
    <property type="term" value="F:calcium:proton antiporter activity"/>
    <property type="evidence" value="ECO:0007669"/>
    <property type="project" value="TreeGrafter"/>
</dbReference>
<feature type="transmembrane region" description="Helical" evidence="8">
    <location>
        <begin position="425"/>
        <end position="445"/>
    </location>
</feature>
<proteinExistence type="inferred from homology"/>
<feature type="transmembrane region" description="Helical" evidence="8">
    <location>
        <begin position="390"/>
        <end position="413"/>
    </location>
</feature>
<feature type="transmembrane region" description="Helical" evidence="8">
    <location>
        <begin position="520"/>
        <end position="537"/>
    </location>
</feature>
<dbReference type="PANTHER" id="PTHR31503:SF20">
    <property type="entry name" value="CA(2+)_H(+) EXCHANGER, PUTATIVE (EUROFUNG)-RELATED"/>
    <property type="match status" value="1"/>
</dbReference>
<protein>
    <recommendedName>
        <fullName evidence="10">Sodium/calcium exchanger membrane region domain-containing protein</fullName>
    </recommendedName>
</protein>
<dbReference type="InterPro" id="IPR004713">
    <property type="entry name" value="CaH_exchang"/>
</dbReference>
<dbReference type="AlphaFoldDB" id="A0A1V8SE00"/>
<feature type="domain" description="Sodium/calcium exchanger membrane region" evidence="10">
    <location>
        <begin position="643"/>
        <end position="779"/>
    </location>
</feature>
<comment type="similarity">
    <text evidence="2">Belongs to the Ca(2+):cation antiporter (CaCA) (TC 2.A.19) family.</text>
</comment>
<keyword evidence="4 8" id="KW-0812">Transmembrane</keyword>
<keyword evidence="9" id="KW-0732">Signal</keyword>
<dbReference type="STRING" id="1507870.A0A1V8SE00"/>
<dbReference type="GO" id="GO:0006874">
    <property type="term" value="P:intracellular calcium ion homeostasis"/>
    <property type="evidence" value="ECO:0007669"/>
    <property type="project" value="TreeGrafter"/>
</dbReference>
<dbReference type="InterPro" id="IPR044880">
    <property type="entry name" value="NCX_ion-bd_dom_sf"/>
</dbReference>